<dbReference type="GO" id="GO:0016020">
    <property type="term" value="C:membrane"/>
    <property type="evidence" value="ECO:0007669"/>
    <property type="project" value="UniProtKB-SubCell"/>
</dbReference>
<dbReference type="GO" id="GO:0006890">
    <property type="term" value="P:retrograde vesicle-mediated transport, Golgi to endoplasmic reticulum"/>
    <property type="evidence" value="ECO:0007669"/>
    <property type="project" value="InterPro"/>
</dbReference>
<proteinExistence type="predicted"/>
<dbReference type="VEuPathDB" id="TriTrypDB:BSAL_77985"/>
<dbReference type="InterPro" id="IPR013861">
    <property type="entry name" value="TMEM115/Pdh1/Rbl19"/>
</dbReference>
<dbReference type="Pfam" id="PF08551">
    <property type="entry name" value="DUF1751"/>
    <property type="match status" value="1"/>
</dbReference>
<dbReference type="SUPFAM" id="SSF144091">
    <property type="entry name" value="Rhomboid-like"/>
    <property type="match status" value="1"/>
</dbReference>
<sequence>MIASTVLLESRLAVGLIATGAISWLLSNVMAFSVPHYFAFTPANTVLSHFFFWNPVTQLVVELDALSLVVSCATILACVIPVERSLGTERVLLLVLIPTVASSILMIVLSAVLYGATGSFWLYQAFAGFAPGRQHTRHHDTVNCAPRLKQQGSSGGDNTSIRTRHVPFSIVIYAALKDLWSRFLFPTESSIMTEMDIGSIEEVFEGPMLPMVLLNFLATWFLIRCYGIGWVHLSSYRAVSGSSSGSSVGEGPDVSTSFALHQFIFPLALQRPFLVATTALFRVARALGMGKDIEKAEQQAALASAESARENEYSSLLPVALPAATYQPSSVAGAALSSLAPLPGSTAADADRRRAVALAALTARLQQHQLESATGSKAPIDMTALPP</sequence>
<dbReference type="PANTHER" id="PTHR13377">
    <property type="entry name" value="PLACENTAL PROTEIN 6"/>
    <property type="match status" value="1"/>
</dbReference>
<evidence type="ECO:0000256" key="5">
    <source>
        <dbReference type="SAM" id="Phobius"/>
    </source>
</evidence>
<comment type="subcellular location">
    <subcellularLocation>
        <location evidence="1">Membrane</location>
        <topology evidence="1">Multi-pass membrane protein</topology>
    </subcellularLocation>
</comment>
<feature type="transmembrane region" description="Helical" evidence="5">
    <location>
        <begin position="91"/>
        <end position="114"/>
    </location>
</feature>
<organism evidence="6 7">
    <name type="scientific">Bodo saltans</name>
    <name type="common">Flagellated protozoan</name>
    <dbReference type="NCBI Taxonomy" id="75058"/>
    <lineage>
        <taxon>Eukaryota</taxon>
        <taxon>Discoba</taxon>
        <taxon>Euglenozoa</taxon>
        <taxon>Kinetoplastea</taxon>
        <taxon>Metakinetoplastina</taxon>
        <taxon>Eubodonida</taxon>
        <taxon>Bodonidae</taxon>
        <taxon>Bodo</taxon>
    </lineage>
</organism>
<keyword evidence="2 5" id="KW-0812">Transmembrane</keyword>
<feature type="transmembrane region" description="Helical" evidence="5">
    <location>
        <begin position="12"/>
        <end position="39"/>
    </location>
</feature>
<keyword evidence="3 5" id="KW-1133">Transmembrane helix</keyword>
<evidence type="ECO:0000313" key="7">
    <source>
        <dbReference type="Proteomes" id="UP000051952"/>
    </source>
</evidence>
<feature type="non-terminal residue" evidence="6">
    <location>
        <position position="387"/>
    </location>
</feature>
<keyword evidence="7" id="KW-1185">Reference proteome</keyword>
<evidence type="ECO:0000256" key="2">
    <source>
        <dbReference type="ARBA" id="ARBA00022692"/>
    </source>
</evidence>
<gene>
    <name evidence="6" type="ORF">BSAL_77985</name>
</gene>
<dbReference type="GO" id="GO:0005794">
    <property type="term" value="C:Golgi apparatus"/>
    <property type="evidence" value="ECO:0007669"/>
    <property type="project" value="TreeGrafter"/>
</dbReference>
<dbReference type="PANTHER" id="PTHR13377:SF3">
    <property type="entry name" value="TRANSMEMBRANE PROTEIN 115"/>
    <property type="match status" value="1"/>
</dbReference>
<evidence type="ECO:0000256" key="1">
    <source>
        <dbReference type="ARBA" id="ARBA00004141"/>
    </source>
</evidence>
<dbReference type="InterPro" id="IPR035952">
    <property type="entry name" value="Rhomboid-like_sf"/>
</dbReference>
<accession>A0A0S4IWZ8</accession>
<dbReference type="Proteomes" id="UP000051952">
    <property type="component" value="Unassembled WGS sequence"/>
</dbReference>
<keyword evidence="4 5" id="KW-0472">Membrane</keyword>
<feature type="transmembrane region" description="Helical" evidence="5">
    <location>
        <begin position="59"/>
        <end position="79"/>
    </location>
</feature>
<dbReference type="OMA" id="HSYPWNV"/>
<reference evidence="7" key="1">
    <citation type="submission" date="2015-09" db="EMBL/GenBank/DDBJ databases">
        <authorList>
            <consortium name="Pathogen Informatics"/>
        </authorList>
    </citation>
    <scope>NUCLEOTIDE SEQUENCE [LARGE SCALE GENOMIC DNA]</scope>
    <source>
        <strain evidence="7">Lake Konstanz</strain>
    </source>
</reference>
<evidence type="ECO:0000313" key="6">
    <source>
        <dbReference type="EMBL" id="CUG34423.1"/>
    </source>
</evidence>
<name>A0A0S4IWZ8_BODSA</name>
<evidence type="ECO:0000256" key="4">
    <source>
        <dbReference type="ARBA" id="ARBA00023136"/>
    </source>
</evidence>
<protein>
    <submittedName>
        <fullName evidence="6">Rhomboid-like protein, putative</fullName>
    </submittedName>
</protein>
<dbReference type="AlphaFoldDB" id="A0A0S4IWZ8"/>
<evidence type="ECO:0000256" key="3">
    <source>
        <dbReference type="ARBA" id="ARBA00022989"/>
    </source>
</evidence>
<dbReference type="EMBL" id="CYKH01000762">
    <property type="protein sequence ID" value="CUG34423.1"/>
    <property type="molecule type" value="Genomic_DNA"/>
</dbReference>